<dbReference type="EMBL" id="BAUT01000007">
    <property type="protein sequence ID" value="GAE25170.1"/>
    <property type="molecule type" value="Genomic_DNA"/>
</dbReference>
<dbReference type="InterPro" id="IPR001736">
    <property type="entry name" value="PLipase_D/transphosphatidylase"/>
</dbReference>
<dbReference type="GO" id="GO:0003824">
    <property type="term" value="F:catalytic activity"/>
    <property type="evidence" value="ECO:0007669"/>
    <property type="project" value="InterPro"/>
</dbReference>
<accession>W4PZP5</accession>
<name>W4PZP5_9BACI</name>
<comment type="caution">
    <text evidence="2">The sequence shown here is derived from an EMBL/GenBank/DDBJ whole genome shotgun (WGS) entry which is preliminary data.</text>
</comment>
<gene>
    <name evidence="2" type="ORF">JCM9140_1148</name>
</gene>
<dbReference type="Pfam" id="PF13091">
    <property type="entry name" value="PLDc_2"/>
    <property type="match status" value="1"/>
</dbReference>
<dbReference type="OrthoDB" id="92272at2"/>
<dbReference type="SUPFAM" id="SSF56024">
    <property type="entry name" value="Phospholipase D/nuclease"/>
    <property type="match status" value="1"/>
</dbReference>
<dbReference type="AlphaFoldDB" id="W4PZP5"/>
<dbReference type="PROSITE" id="PS50035">
    <property type="entry name" value="PLD"/>
    <property type="match status" value="1"/>
</dbReference>
<reference evidence="2" key="1">
    <citation type="journal article" date="2014" name="Genome Announc.">
        <title>Draft Genome Sequences of Three Alkaliphilic Bacillus Strains, Bacillus wakoensis JCM 9140T, Bacillus akibai JCM 9157T, and Bacillus hemicellulosilyticus JCM 9152T.</title>
        <authorList>
            <person name="Yuki M."/>
            <person name="Oshima K."/>
            <person name="Suda W."/>
            <person name="Oshida Y."/>
            <person name="Kitamura K."/>
            <person name="Iida T."/>
            <person name="Hattori M."/>
            <person name="Ohkuma M."/>
        </authorList>
    </citation>
    <scope>NUCLEOTIDE SEQUENCE [LARGE SCALE GENOMIC DNA]</scope>
    <source>
        <strain evidence="2">JCM 9140</strain>
    </source>
</reference>
<dbReference type="RefSeq" id="WP_034743198.1">
    <property type="nucleotide sequence ID" value="NZ_BAUT01000007.1"/>
</dbReference>
<dbReference type="Gene3D" id="3.30.870.10">
    <property type="entry name" value="Endonuclease Chain A"/>
    <property type="match status" value="1"/>
</dbReference>
<keyword evidence="3" id="KW-1185">Reference proteome</keyword>
<dbReference type="InterPro" id="IPR025202">
    <property type="entry name" value="PLD-like_dom"/>
</dbReference>
<protein>
    <recommendedName>
        <fullName evidence="1">PLD phosphodiesterase domain-containing protein</fullName>
    </recommendedName>
</protein>
<organism evidence="2 3">
    <name type="scientific">Halalkalibacter wakoensis JCM 9140</name>
    <dbReference type="NCBI Taxonomy" id="1236970"/>
    <lineage>
        <taxon>Bacteria</taxon>
        <taxon>Bacillati</taxon>
        <taxon>Bacillota</taxon>
        <taxon>Bacilli</taxon>
        <taxon>Bacillales</taxon>
        <taxon>Bacillaceae</taxon>
        <taxon>Halalkalibacter</taxon>
    </lineage>
</organism>
<evidence type="ECO:0000259" key="1">
    <source>
        <dbReference type="PROSITE" id="PS50035"/>
    </source>
</evidence>
<dbReference type="Proteomes" id="UP000018890">
    <property type="component" value="Unassembled WGS sequence"/>
</dbReference>
<dbReference type="STRING" id="1236970.JCM9140_1148"/>
<evidence type="ECO:0000313" key="3">
    <source>
        <dbReference type="Proteomes" id="UP000018890"/>
    </source>
</evidence>
<evidence type="ECO:0000313" key="2">
    <source>
        <dbReference type="EMBL" id="GAE25170.1"/>
    </source>
</evidence>
<sequence>MLKKLFWGLIILLMVTVVPYTVYGLYKPLPEGISYEGQVHHVENVEFLTDLTYEKDGEVIRNHQIFDRVIEMIEEAQEFIVFDMFLFNDLEEYGNENLQIKWYNTNDEQYHSKLILIEREEISTIIGGSANFTRRNLDDFNLDTSLKIDGNNHTKIVEDVSHYFNSLWENEGAHYTVSVCDYLENFSEYKKYLFRLQKKTGLTTF</sequence>
<dbReference type="GO" id="GO:0006793">
    <property type="term" value="P:phosphorus metabolic process"/>
    <property type="evidence" value="ECO:0007669"/>
    <property type="project" value="UniProtKB-ARBA"/>
</dbReference>
<proteinExistence type="predicted"/>
<feature type="domain" description="PLD phosphodiesterase" evidence="1">
    <location>
        <begin position="106"/>
        <end position="136"/>
    </location>
</feature>